<keyword evidence="2" id="KW-1185">Reference proteome</keyword>
<proteinExistence type="predicted"/>
<accession>A0ABS1KZ28</accession>
<name>A0ABS1KZ28_9BACT</name>
<dbReference type="InterPro" id="IPR011466">
    <property type="entry name" value="DUF1572"/>
</dbReference>
<evidence type="ECO:0000313" key="2">
    <source>
        <dbReference type="Proteomes" id="UP000613030"/>
    </source>
</evidence>
<comment type="caution">
    <text evidence="1">The sequence shown here is derived from an EMBL/GenBank/DDBJ whole genome shotgun (WGS) entry which is preliminary data.</text>
</comment>
<protein>
    <submittedName>
        <fullName evidence="1">DinB family protein</fullName>
    </submittedName>
</protein>
<dbReference type="Proteomes" id="UP000613030">
    <property type="component" value="Unassembled WGS sequence"/>
</dbReference>
<dbReference type="Gene3D" id="1.20.120.450">
    <property type="entry name" value="dinb family like domain"/>
    <property type="match status" value="1"/>
</dbReference>
<dbReference type="InterPro" id="IPR034660">
    <property type="entry name" value="DinB/YfiT-like"/>
</dbReference>
<dbReference type="Pfam" id="PF07609">
    <property type="entry name" value="DUF1572"/>
    <property type="match status" value="1"/>
</dbReference>
<dbReference type="EMBL" id="JAERRB010000011">
    <property type="protein sequence ID" value="MBL0744527.1"/>
    <property type="molecule type" value="Genomic_DNA"/>
</dbReference>
<organism evidence="1 2">
    <name type="scientific">Chryseolinea lacunae</name>
    <dbReference type="NCBI Taxonomy" id="2801331"/>
    <lineage>
        <taxon>Bacteria</taxon>
        <taxon>Pseudomonadati</taxon>
        <taxon>Bacteroidota</taxon>
        <taxon>Cytophagia</taxon>
        <taxon>Cytophagales</taxon>
        <taxon>Fulvivirgaceae</taxon>
        <taxon>Chryseolinea</taxon>
    </lineage>
</organism>
<sequence length="150" mass="17027">MNPLLLSLHKIFARDLAKLEEEIKQYPTEESLWNISGAIKNPGGNLCLHLCGNLQNYIGAVLGNTGYVRNRDLEFSARNIARKDLLAEIQKTRQAVSSTLEKMDPAVLEQEYPAPVFDYPMTTSYFLIHLSAHLGYHLGQVNYHRRLSVE</sequence>
<gene>
    <name evidence="1" type="ORF">JI741_25055</name>
</gene>
<dbReference type="RefSeq" id="WP_202014190.1">
    <property type="nucleotide sequence ID" value="NZ_JAERRB010000011.1"/>
</dbReference>
<reference evidence="1 2" key="1">
    <citation type="submission" date="2021-01" db="EMBL/GenBank/DDBJ databases">
        <title>Chryseolinea sp. Jin1 Genome sequencing and assembly.</title>
        <authorList>
            <person name="Kim I."/>
        </authorList>
    </citation>
    <scope>NUCLEOTIDE SEQUENCE [LARGE SCALE GENOMIC DNA]</scope>
    <source>
        <strain evidence="1 2">Jin1</strain>
    </source>
</reference>
<evidence type="ECO:0000313" key="1">
    <source>
        <dbReference type="EMBL" id="MBL0744527.1"/>
    </source>
</evidence>
<dbReference type="SUPFAM" id="SSF109854">
    <property type="entry name" value="DinB/YfiT-like putative metalloenzymes"/>
    <property type="match status" value="1"/>
</dbReference>